<comment type="caution">
    <text evidence="1">The sequence shown here is derived from an EMBL/GenBank/DDBJ whole genome shotgun (WGS) entry which is preliminary data.</text>
</comment>
<evidence type="ECO:0000313" key="2">
    <source>
        <dbReference type="Proteomes" id="UP001142489"/>
    </source>
</evidence>
<protein>
    <submittedName>
        <fullName evidence="1">Uncharacterized protein</fullName>
    </submittedName>
</protein>
<feature type="non-terminal residue" evidence="1">
    <location>
        <position position="58"/>
    </location>
</feature>
<dbReference type="Proteomes" id="UP001142489">
    <property type="component" value="Unassembled WGS sequence"/>
</dbReference>
<evidence type="ECO:0000313" key="1">
    <source>
        <dbReference type="EMBL" id="KAJ7329870.1"/>
    </source>
</evidence>
<keyword evidence="2" id="KW-1185">Reference proteome</keyword>
<reference evidence="1" key="1">
    <citation type="journal article" date="2023" name="DNA Res.">
        <title>Chromosome-level genome assembly of Phrynocephalus forsythii using third-generation DNA sequencing and Hi-C analysis.</title>
        <authorList>
            <person name="Qi Y."/>
            <person name="Zhao W."/>
            <person name="Zhao Y."/>
            <person name="Niu C."/>
            <person name="Cao S."/>
            <person name="Zhang Y."/>
        </authorList>
    </citation>
    <scope>NUCLEOTIDE SEQUENCE</scope>
    <source>
        <tissue evidence="1">Muscle</tissue>
    </source>
</reference>
<proteinExistence type="predicted"/>
<organism evidence="1 2">
    <name type="scientific">Phrynocephalus forsythii</name>
    <dbReference type="NCBI Taxonomy" id="171643"/>
    <lineage>
        <taxon>Eukaryota</taxon>
        <taxon>Metazoa</taxon>
        <taxon>Chordata</taxon>
        <taxon>Craniata</taxon>
        <taxon>Vertebrata</taxon>
        <taxon>Euteleostomi</taxon>
        <taxon>Lepidosauria</taxon>
        <taxon>Squamata</taxon>
        <taxon>Bifurcata</taxon>
        <taxon>Unidentata</taxon>
        <taxon>Episquamata</taxon>
        <taxon>Toxicofera</taxon>
        <taxon>Iguania</taxon>
        <taxon>Acrodonta</taxon>
        <taxon>Agamidae</taxon>
        <taxon>Agaminae</taxon>
        <taxon>Phrynocephalus</taxon>
    </lineage>
</organism>
<accession>A0A9Q1B2A6</accession>
<sequence>FQLKYQISSLLDCSPIHTSQNSLPGWIDNISHGVSVVAGLNRELGELEKTLEVMKIPG</sequence>
<dbReference type="EMBL" id="JAPFRF010000006">
    <property type="protein sequence ID" value="KAJ7329870.1"/>
    <property type="molecule type" value="Genomic_DNA"/>
</dbReference>
<name>A0A9Q1B2A6_9SAUR</name>
<gene>
    <name evidence="1" type="ORF">JRQ81_016044</name>
</gene>
<dbReference type="AlphaFoldDB" id="A0A9Q1B2A6"/>